<feature type="site" description="Transition state stabilizer" evidence="9">
    <location>
        <position position="131"/>
    </location>
</feature>
<comment type="subcellular location">
    <subcellularLocation>
        <location evidence="10">Cell membrane</location>
    </subcellularLocation>
</comment>
<evidence type="ECO:0000256" key="1">
    <source>
        <dbReference type="ARBA" id="ARBA00003394"/>
    </source>
</evidence>
<evidence type="ECO:0000256" key="4">
    <source>
        <dbReference type="ARBA" id="ARBA00019077"/>
    </source>
</evidence>
<keyword evidence="10" id="KW-0472">Membrane</keyword>
<dbReference type="InterPro" id="IPR039901">
    <property type="entry name" value="Kdotransferase"/>
</dbReference>
<evidence type="ECO:0000256" key="3">
    <source>
        <dbReference type="ARBA" id="ARBA00012621"/>
    </source>
</evidence>
<comment type="pathway">
    <text evidence="2 10">Bacterial outer membrane biogenesis; LPS core biosynthesis.</text>
</comment>
<dbReference type="InterPro" id="IPR007507">
    <property type="entry name" value="Glycos_transf_N"/>
</dbReference>
<dbReference type="GO" id="GO:0009245">
    <property type="term" value="P:lipid A biosynthetic process"/>
    <property type="evidence" value="ECO:0007669"/>
    <property type="project" value="TreeGrafter"/>
</dbReference>
<gene>
    <name evidence="12" type="ORF">EDD53_1436</name>
</gene>
<keyword evidence="10" id="KW-1003">Cell membrane</keyword>
<evidence type="ECO:0000256" key="10">
    <source>
        <dbReference type="RuleBase" id="RU365103"/>
    </source>
</evidence>
<dbReference type="UniPathway" id="UPA00958"/>
<dbReference type="EMBL" id="RKQK01000002">
    <property type="protein sequence ID" value="RPE67032.1"/>
    <property type="molecule type" value="Genomic_DNA"/>
</dbReference>
<dbReference type="GO" id="GO:0043842">
    <property type="term" value="F:Kdo transferase activity"/>
    <property type="evidence" value="ECO:0007669"/>
    <property type="project" value="UniProtKB-EC"/>
</dbReference>
<evidence type="ECO:0000313" key="12">
    <source>
        <dbReference type="EMBL" id="RPE67032.1"/>
    </source>
</evidence>
<dbReference type="Proteomes" id="UP000269689">
    <property type="component" value="Unassembled WGS sequence"/>
</dbReference>
<keyword evidence="10" id="KW-0448">Lipopolysaccharide biosynthesis</keyword>
<comment type="similarity">
    <text evidence="10">Belongs to the glycosyltransferase group 1 family.</text>
</comment>
<dbReference type="InterPro" id="IPR038107">
    <property type="entry name" value="Glycos_transf_N_sf"/>
</dbReference>
<comment type="catalytic activity">
    <reaction evidence="7 10">
        <text>lipid IVA (E. coli) + CMP-3-deoxy-beta-D-manno-octulosonate = alpha-Kdo-(2-&gt;6)-lipid IVA (E. coli) + CMP + H(+)</text>
        <dbReference type="Rhea" id="RHEA:28066"/>
        <dbReference type="ChEBI" id="CHEBI:15378"/>
        <dbReference type="ChEBI" id="CHEBI:58603"/>
        <dbReference type="ChEBI" id="CHEBI:60364"/>
        <dbReference type="ChEBI" id="CHEBI:60377"/>
        <dbReference type="ChEBI" id="CHEBI:85987"/>
        <dbReference type="EC" id="2.4.99.12"/>
    </reaction>
</comment>
<organism evidence="12 13">
    <name type="scientific">Pacificibacter maritimus</name>
    <dbReference type="NCBI Taxonomy" id="762213"/>
    <lineage>
        <taxon>Bacteria</taxon>
        <taxon>Pseudomonadati</taxon>
        <taxon>Pseudomonadota</taxon>
        <taxon>Alphaproteobacteria</taxon>
        <taxon>Rhodobacterales</taxon>
        <taxon>Roseobacteraceae</taxon>
        <taxon>Pacificibacter</taxon>
    </lineage>
</organism>
<dbReference type="RefSeq" id="WP_170162711.1">
    <property type="nucleotide sequence ID" value="NZ_RKQK01000002.1"/>
</dbReference>
<dbReference type="PANTHER" id="PTHR42755">
    <property type="entry name" value="3-DEOXY-MANNO-OCTULOSONATE CYTIDYLYLTRANSFERASE"/>
    <property type="match status" value="1"/>
</dbReference>
<dbReference type="GO" id="GO:0005886">
    <property type="term" value="C:plasma membrane"/>
    <property type="evidence" value="ECO:0007669"/>
    <property type="project" value="UniProtKB-SubCell"/>
</dbReference>
<sequence length="432" mass="46865">MIFYRFLLVLIAPVATLLALRQILRGKETLADVKERLGAGLDAAPIYPGRTLWFHGASNGELTAARPLIEQALARDERQNIIVTVNSISARALVNLWDLDRVTVRLAPLDFKRTVHHFLTCTQPDALISIENELWPNRYTLCARYNVPVIVVGARMSEETAETWQKYQRILGGVTQATLQSITALAPQDKPSQDRLIALGLDPAHILPMMNLKSDVDATQSMPADASALSAAFDKSNTMLAASTHAGEDDIVLEAYASLTKLHPDLRLILAPRHPARADQIAKSVEAAGFRVARRSLGTPPASDSIYLADTLGEMALWYAVAGITLVGGSLVDRGGHTPFEPAQFGTVILHGPYVSNHADAFAALDAAGGALLVHDADQLTATVDALLLAPQYALELSQAGTLALQDIRTSQETSFAFWEKVEQIISQKRDV</sequence>
<evidence type="ECO:0000256" key="8">
    <source>
        <dbReference type="PIRSR" id="PIRSR639901-1"/>
    </source>
</evidence>
<evidence type="ECO:0000256" key="7">
    <source>
        <dbReference type="ARBA" id="ARBA00049183"/>
    </source>
</evidence>
<dbReference type="AlphaFoldDB" id="A0A3N4U988"/>
<evidence type="ECO:0000256" key="6">
    <source>
        <dbReference type="ARBA" id="ARBA00031445"/>
    </source>
</evidence>
<evidence type="ECO:0000259" key="11">
    <source>
        <dbReference type="Pfam" id="PF04413"/>
    </source>
</evidence>
<evidence type="ECO:0000313" key="13">
    <source>
        <dbReference type="Proteomes" id="UP000269689"/>
    </source>
</evidence>
<keyword evidence="13" id="KW-1185">Reference proteome</keyword>
<evidence type="ECO:0000256" key="2">
    <source>
        <dbReference type="ARBA" id="ARBA00004713"/>
    </source>
</evidence>
<accession>A0A3N4U988</accession>
<proteinExistence type="inferred from homology"/>
<keyword evidence="5 10" id="KW-0808">Transferase</keyword>
<comment type="caution">
    <text evidence="12">The sequence shown here is derived from an EMBL/GenBank/DDBJ whole genome shotgun (WGS) entry which is preliminary data.</text>
</comment>
<name>A0A3N4U988_9RHOB</name>
<comment type="function">
    <text evidence="1 10">Involved in lipopolysaccharide (LPS) biosynthesis. Catalyzes the transfer of 3-deoxy-D-manno-octulosonate (Kdo) residue(s) from CMP-Kdo to lipid IV(A), the tetraacyldisaccharide-1,4'-bisphosphate precursor of lipid A.</text>
</comment>
<feature type="active site" description="Proton acceptor" evidence="8">
    <location>
        <position position="61"/>
    </location>
</feature>
<protein>
    <recommendedName>
        <fullName evidence="4 10">3-deoxy-D-manno-octulosonic acid transferase</fullName>
        <shortName evidence="10">Kdo transferase</shortName>
        <ecNumber evidence="3 10">2.4.99.12</ecNumber>
    </recommendedName>
    <alternativeName>
        <fullName evidence="6 10">Lipid IV(A) 3-deoxy-D-manno-octulosonic acid transferase</fullName>
    </alternativeName>
</protein>
<evidence type="ECO:0000256" key="9">
    <source>
        <dbReference type="PIRSR" id="PIRSR639901-2"/>
    </source>
</evidence>
<dbReference type="SUPFAM" id="SSF53756">
    <property type="entry name" value="UDP-Glycosyltransferase/glycogen phosphorylase"/>
    <property type="match status" value="1"/>
</dbReference>
<reference evidence="12 13" key="1">
    <citation type="submission" date="2018-11" db="EMBL/GenBank/DDBJ databases">
        <title>Genomic Encyclopedia of Type Strains, Phase IV (KMG-IV): sequencing the most valuable type-strain genomes for metagenomic binning, comparative biology and taxonomic classification.</title>
        <authorList>
            <person name="Goeker M."/>
        </authorList>
    </citation>
    <scope>NUCLEOTIDE SEQUENCE [LARGE SCALE GENOMIC DNA]</scope>
    <source>
        <strain evidence="12 13">DSM 104731</strain>
    </source>
</reference>
<evidence type="ECO:0000256" key="5">
    <source>
        <dbReference type="ARBA" id="ARBA00022679"/>
    </source>
</evidence>
<feature type="site" description="Transition state stabilizer" evidence="9">
    <location>
        <position position="213"/>
    </location>
</feature>
<dbReference type="EC" id="2.4.99.12" evidence="3 10"/>
<dbReference type="Pfam" id="PF04413">
    <property type="entry name" value="Glycos_transf_N"/>
    <property type="match status" value="1"/>
</dbReference>
<dbReference type="PANTHER" id="PTHR42755:SF1">
    <property type="entry name" value="3-DEOXY-D-MANNO-OCTULOSONIC ACID TRANSFERASE, MITOCHONDRIAL-RELATED"/>
    <property type="match status" value="1"/>
</dbReference>
<dbReference type="Gene3D" id="3.40.50.2000">
    <property type="entry name" value="Glycogen Phosphorylase B"/>
    <property type="match status" value="1"/>
</dbReference>
<dbReference type="GO" id="GO:0009244">
    <property type="term" value="P:lipopolysaccharide core region biosynthetic process"/>
    <property type="evidence" value="ECO:0007669"/>
    <property type="project" value="UniProtKB-UniRule"/>
</dbReference>
<dbReference type="Gene3D" id="3.40.50.11720">
    <property type="entry name" value="3-Deoxy-D-manno-octulosonic-acid transferase, N-terminal domain"/>
    <property type="match status" value="1"/>
</dbReference>
<feature type="domain" description="3-deoxy-D-manno-octulosonic-acid transferase N-terminal" evidence="11">
    <location>
        <begin position="33"/>
        <end position="215"/>
    </location>
</feature>